<comment type="caution">
    <text evidence="1">The sequence shown here is derived from an EMBL/GenBank/DDBJ whole genome shotgun (WGS) entry which is preliminary data.</text>
</comment>
<dbReference type="Proteomes" id="UP000676565">
    <property type="component" value="Unassembled WGS sequence"/>
</dbReference>
<dbReference type="EMBL" id="JAGKQQ010000001">
    <property type="protein sequence ID" value="MBP3957153.1"/>
    <property type="molecule type" value="Genomic_DNA"/>
</dbReference>
<name>A0ABS5BTV3_9BACT</name>
<evidence type="ECO:0000313" key="1">
    <source>
        <dbReference type="EMBL" id="MBP3957153.1"/>
    </source>
</evidence>
<dbReference type="RefSeq" id="WP_210655947.1">
    <property type="nucleotide sequence ID" value="NZ_JAGKQQ010000001.1"/>
</dbReference>
<sequence>MISLTLFAPSPPAPVSCENCGACCLHMASPPFVTWSPALIAAGMMRNDGTDPNRDHPDWDRLATAPPEAKRALAEYHNQLLNGRDARGALESPCLWFDLKSKGCRYHEHRPEVCRAFAIGCDSCHEHRRYRGVASVR</sequence>
<proteinExistence type="predicted"/>
<organism evidence="1 2">
    <name type="scientific">Gemmata palustris</name>
    <dbReference type="NCBI Taxonomy" id="2822762"/>
    <lineage>
        <taxon>Bacteria</taxon>
        <taxon>Pseudomonadati</taxon>
        <taxon>Planctomycetota</taxon>
        <taxon>Planctomycetia</taxon>
        <taxon>Gemmatales</taxon>
        <taxon>Gemmataceae</taxon>
        <taxon>Gemmata</taxon>
    </lineage>
</organism>
<evidence type="ECO:0000313" key="2">
    <source>
        <dbReference type="Proteomes" id="UP000676565"/>
    </source>
</evidence>
<accession>A0ABS5BTV3</accession>
<keyword evidence="2" id="KW-1185">Reference proteome</keyword>
<dbReference type="Pfam" id="PF03692">
    <property type="entry name" value="CxxCxxCC"/>
    <property type="match status" value="1"/>
</dbReference>
<gene>
    <name evidence="1" type="ORF">J8F10_17960</name>
</gene>
<dbReference type="InterPro" id="IPR005358">
    <property type="entry name" value="Puta_zinc/iron-chelating_dom"/>
</dbReference>
<reference evidence="1 2" key="1">
    <citation type="submission" date="2021-04" db="EMBL/GenBank/DDBJ databases">
        <authorList>
            <person name="Ivanova A."/>
        </authorList>
    </citation>
    <scope>NUCLEOTIDE SEQUENCE [LARGE SCALE GENOMIC DNA]</scope>
    <source>
        <strain evidence="1 2">G18</strain>
    </source>
</reference>
<protein>
    <submittedName>
        <fullName evidence="1">YkgJ family cysteine cluster protein</fullName>
    </submittedName>
</protein>